<proteinExistence type="predicted"/>
<dbReference type="PROSITE" id="PS50112">
    <property type="entry name" value="PAS"/>
    <property type="match status" value="1"/>
</dbReference>
<dbReference type="Gene3D" id="3.30.70.1230">
    <property type="entry name" value="Nucleotide cyclase"/>
    <property type="match status" value="1"/>
</dbReference>
<dbReference type="InterPro" id="IPR050401">
    <property type="entry name" value="Cyclic_nucleotide_synthase"/>
</dbReference>
<evidence type="ECO:0000313" key="12">
    <source>
        <dbReference type="Proteomes" id="UP000179807"/>
    </source>
</evidence>
<keyword evidence="5 8" id="KW-0472">Membrane</keyword>
<dbReference type="Proteomes" id="UP000179807">
    <property type="component" value="Unassembled WGS sequence"/>
</dbReference>
<feature type="domain" description="PAS" evidence="9">
    <location>
        <begin position="1182"/>
        <end position="1245"/>
    </location>
</feature>
<keyword evidence="3" id="KW-0547">Nucleotide-binding</keyword>
<protein>
    <submittedName>
        <fullName evidence="11">Adenylate and Guanylate cyclase catalytic domain containing protein</fullName>
    </submittedName>
</protein>
<dbReference type="PANTHER" id="PTHR11920:SF335">
    <property type="entry name" value="GUANYLATE CYCLASE"/>
    <property type="match status" value="1"/>
</dbReference>
<dbReference type="RefSeq" id="XP_068355725.1">
    <property type="nucleotide sequence ID" value="XM_068493428.1"/>
</dbReference>
<feature type="transmembrane region" description="Helical" evidence="8">
    <location>
        <begin position="278"/>
        <end position="299"/>
    </location>
</feature>
<feature type="transmembrane region" description="Helical" evidence="8">
    <location>
        <begin position="77"/>
        <end position="100"/>
    </location>
</feature>
<dbReference type="VEuPathDB" id="TrichDB:TRFO_06993"/>
<comment type="caution">
    <text evidence="11">The sequence shown here is derived from an EMBL/GenBank/DDBJ whole genome shotgun (WGS) entry which is preliminary data.</text>
</comment>
<dbReference type="InterPro" id="IPR000014">
    <property type="entry name" value="PAS"/>
</dbReference>
<evidence type="ECO:0000256" key="5">
    <source>
        <dbReference type="ARBA" id="ARBA00023136"/>
    </source>
</evidence>
<feature type="transmembrane region" description="Helical" evidence="8">
    <location>
        <begin position="907"/>
        <end position="930"/>
    </location>
</feature>
<evidence type="ECO:0000256" key="7">
    <source>
        <dbReference type="SAM" id="MobiDB-lite"/>
    </source>
</evidence>
<dbReference type="CDD" id="cd07302">
    <property type="entry name" value="CHD"/>
    <property type="match status" value="1"/>
</dbReference>
<gene>
    <name evidence="11" type="ORF">TRFO_06993</name>
</gene>
<name>A0A1J4JZA8_9EUKA</name>
<sequence length="1586" mass="179006">MIDMVFPLMDNVAQHTKFPVLVTSLIADYFYLQVIFSSLWPVCFFWSSENLSPIFFKIFNILQIIFWFVEANPTKSYLTYEFIILVIICIISYGFLGYALLRYRKVHRFEKWLLYPARIVLEVVSPIMFHPAAAFTGASIKYLSANKDSVVWVFVIFGVIILVGFILLFWSGFSLSSISACMNVTHYSMFDPWMLTTLVDISSVFVTLSYVASLFPSWVFNFFQVLHICSFGFILFHLAYMPFHQLYGNLLATSSIQTSIFLDIFMIIALHVKNIPRYVPFVIILVIIIGSMIVNYFLFKYRIKTVVRNLTYTNESMTDEEKIDNFNEIGLHLSEKKALMYLRIGFAKICDMFIDWSLIRYIASVYSSNSAIAACVQILAFFPGESRQLNAFFINATSKRSLGYAHRFLIYQVHRIKTLRQSSASSDANEKLADLKRLSQQCESDINGFWIATEASFGYFEQLAAEVQALNALWLEAIRDFPNNSKFSDEYCRFLIECATDFDNAIIQKQRAELIEMGTNFSIDLSFRSMVRNYPEYLKKGILDLKGNVKSRARKKNGSTSNSSNKMSDYASTANIEIDAELENTIGKLLFRHSKLRIALHHSIKDRTLPSIDFTPLAGVFSVIIACGVFIALYVYFKITYEERGNSMNRLNYISKARLYFGLSNIAILMDFMNETGRMNNYFEMNKLMISEDPPDSVIYIGDTDYDSVVMIMNVYSRHYFTQLLNEISLLSSNGINVYDLADEIFQNIVNVTACYNSVKLKAFESNMKNLMVISYFHQVFISNADKRTLFESDNYCEILANWNSLCTATDALFRAFSNEQVSRGNDLKTIGRYIIIIVPICLFLLTSFPILLLIVRFLSIIGKFSNALNTADHSVKEKAKLPLRRDADDENIECNEPKSSKSVGNIIIFASFILSAVLTVISILMVNFANTCNDTISDLNRWEYYAALRVTLVAEGLHQTLLAVVLNSSLPRNFTTRERQTNFAMKSIANLKKYNDNLLQGTATMNPCYGVDDILDAYNIKDQCDDFEGSLEIHNIIKCASANQVIAVFSDMANDMLIDPDQHQGSIDHINPITLIHICNVHLWQVLDRALGRIVKLGAIKYEEMMNVLLALLLIGIIMSFLTLAVAIYTQLRMKLTFSTVKSLIKRLPPLHIVNNKALLNLLMNRDSIKKEEEVSVNSSIVRSNLDGILCTGLSGVVEIVNPAVTTILGYTPEQLLGQPLNVFFTEKEAEKLEKQLTLMKNGQSATTYEDHTIGVTDSTNEVHCHITILGMTNSHGEVESFVIILRDETELLLHQKEAEEAKAQSENLLFQILPRSIVTRLNQGEKDISFSVPSASILFIDIVKFSEYAAMLTPEEIMGNLSTVFAAFDHLLEKYPLVIKIKLIGDVYMAAGGLFSPEEPPQSHAEQVVRFALDCLQELDEVNVKLNANLCIRMGVNSGGPLIAGVLGTDKPVFDIIGDPINVAARLQSTDIPGRVQIPQSTYDLISGMNFEIEERGEVFLKGKGKTLAYFVKPCNIFMAQMSSSSEFKSSQKDDPTLSTSNNQMIGNLDNLLGSRTSSSMIGPKLDSQIISNRLESQMAAPPA</sequence>
<keyword evidence="2 8" id="KW-0812">Transmembrane</keyword>
<feature type="transmembrane region" description="Helical" evidence="8">
    <location>
        <begin position="1109"/>
        <end position="1130"/>
    </location>
</feature>
<feature type="transmembrane region" description="Helical" evidence="8">
    <location>
        <begin position="54"/>
        <end position="71"/>
    </location>
</feature>
<keyword evidence="12" id="KW-1185">Reference proteome</keyword>
<evidence type="ECO:0000256" key="2">
    <source>
        <dbReference type="ARBA" id="ARBA00022692"/>
    </source>
</evidence>
<dbReference type="GO" id="GO:0000166">
    <property type="term" value="F:nucleotide binding"/>
    <property type="evidence" value="ECO:0007669"/>
    <property type="project" value="UniProtKB-KW"/>
</dbReference>
<dbReference type="PANTHER" id="PTHR11920">
    <property type="entry name" value="GUANYLYL CYCLASE"/>
    <property type="match status" value="1"/>
</dbReference>
<dbReference type="GO" id="GO:0004383">
    <property type="term" value="F:guanylate cyclase activity"/>
    <property type="evidence" value="ECO:0007669"/>
    <property type="project" value="TreeGrafter"/>
</dbReference>
<dbReference type="CDD" id="cd00130">
    <property type="entry name" value="PAS"/>
    <property type="match status" value="1"/>
</dbReference>
<evidence type="ECO:0000256" key="8">
    <source>
        <dbReference type="SAM" id="Phobius"/>
    </source>
</evidence>
<keyword evidence="6" id="KW-0456">Lyase</keyword>
<feature type="transmembrane region" description="Helical" evidence="8">
    <location>
        <begin position="149"/>
        <end position="173"/>
    </location>
</feature>
<evidence type="ECO:0000256" key="6">
    <source>
        <dbReference type="ARBA" id="ARBA00023239"/>
    </source>
</evidence>
<dbReference type="InterPro" id="IPR001054">
    <property type="entry name" value="A/G_cyclase"/>
</dbReference>
<dbReference type="GO" id="GO:0007168">
    <property type="term" value="P:receptor guanylyl cyclase signaling pathway"/>
    <property type="evidence" value="ECO:0007669"/>
    <property type="project" value="TreeGrafter"/>
</dbReference>
<feature type="transmembrane region" description="Helical" evidence="8">
    <location>
        <begin position="250"/>
        <end position="272"/>
    </location>
</feature>
<dbReference type="Gene3D" id="3.30.450.20">
    <property type="entry name" value="PAS domain"/>
    <property type="match status" value="1"/>
</dbReference>
<dbReference type="SUPFAM" id="SSF55073">
    <property type="entry name" value="Nucleotide cyclase"/>
    <property type="match status" value="1"/>
</dbReference>
<dbReference type="GeneID" id="94828132"/>
<dbReference type="PROSITE" id="PS50125">
    <property type="entry name" value="GUANYLATE_CYCLASE_2"/>
    <property type="match status" value="1"/>
</dbReference>
<dbReference type="SUPFAM" id="SSF55785">
    <property type="entry name" value="PYP-like sensor domain (PAS domain)"/>
    <property type="match status" value="1"/>
</dbReference>
<feature type="region of interest" description="Disordered" evidence="7">
    <location>
        <begin position="1528"/>
        <end position="1554"/>
    </location>
</feature>
<feature type="transmembrane region" description="Helical" evidence="8">
    <location>
        <begin position="29"/>
        <end position="47"/>
    </location>
</feature>
<comment type="subcellular location">
    <subcellularLocation>
        <location evidence="1">Membrane</location>
    </subcellularLocation>
</comment>
<evidence type="ECO:0000256" key="4">
    <source>
        <dbReference type="ARBA" id="ARBA00022989"/>
    </source>
</evidence>
<feature type="domain" description="Guanylate cyclase" evidence="10">
    <location>
        <begin position="1338"/>
        <end position="1470"/>
    </location>
</feature>
<feature type="transmembrane region" description="Helical" evidence="8">
    <location>
        <begin position="614"/>
        <end position="637"/>
    </location>
</feature>
<dbReference type="OrthoDB" id="1890790at2759"/>
<evidence type="ECO:0000256" key="1">
    <source>
        <dbReference type="ARBA" id="ARBA00004370"/>
    </source>
</evidence>
<dbReference type="InterPro" id="IPR035965">
    <property type="entry name" value="PAS-like_dom_sf"/>
</dbReference>
<dbReference type="GO" id="GO:0005886">
    <property type="term" value="C:plasma membrane"/>
    <property type="evidence" value="ECO:0007669"/>
    <property type="project" value="TreeGrafter"/>
</dbReference>
<dbReference type="Pfam" id="PF00211">
    <property type="entry name" value="Guanylate_cyc"/>
    <property type="match status" value="1"/>
</dbReference>
<evidence type="ECO:0000256" key="3">
    <source>
        <dbReference type="ARBA" id="ARBA00022741"/>
    </source>
</evidence>
<evidence type="ECO:0000259" key="9">
    <source>
        <dbReference type="PROSITE" id="PS50112"/>
    </source>
</evidence>
<accession>A0A1J4JZA8</accession>
<dbReference type="GO" id="GO:0001653">
    <property type="term" value="F:peptide receptor activity"/>
    <property type="evidence" value="ECO:0007669"/>
    <property type="project" value="TreeGrafter"/>
</dbReference>
<feature type="transmembrane region" description="Helical" evidence="8">
    <location>
        <begin position="834"/>
        <end position="859"/>
    </location>
</feature>
<feature type="transmembrane region" description="Helical" evidence="8">
    <location>
        <begin position="218"/>
        <end position="238"/>
    </location>
</feature>
<reference evidence="11" key="1">
    <citation type="submission" date="2016-10" db="EMBL/GenBank/DDBJ databases">
        <authorList>
            <person name="Benchimol M."/>
            <person name="Almeida L.G."/>
            <person name="Vasconcelos A.T."/>
            <person name="Perreira-Neves A."/>
            <person name="Rosa I.A."/>
            <person name="Tasca T."/>
            <person name="Bogo M.R."/>
            <person name="de Souza W."/>
        </authorList>
    </citation>
    <scope>NUCLEOTIDE SEQUENCE [LARGE SCALE GENOMIC DNA]</scope>
    <source>
        <strain evidence="11">K</strain>
    </source>
</reference>
<dbReference type="SMART" id="SM00091">
    <property type="entry name" value="PAS"/>
    <property type="match status" value="1"/>
</dbReference>
<dbReference type="EMBL" id="MLAK01000860">
    <property type="protein sequence ID" value="OHT02589.1"/>
    <property type="molecule type" value="Genomic_DNA"/>
</dbReference>
<dbReference type="GO" id="GO:0035556">
    <property type="term" value="P:intracellular signal transduction"/>
    <property type="evidence" value="ECO:0007669"/>
    <property type="project" value="InterPro"/>
</dbReference>
<evidence type="ECO:0000259" key="10">
    <source>
        <dbReference type="PROSITE" id="PS50125"/>
    </source>
</evidence>
<dbReference type="GO" id="GO:0004016">
    <property type="term" value="F:adenylate cyclase activity"/>
    <property type="evidence" value="ECO:0007669"/>
    <property type="project" value="TreeGrafter"/>
</dbReference>
<feature type="transmembrane region" description="Helical" evidence="8">
    <location>
        <begin position="193"/>
        <end position="212"/>
    </location>
</feature>
<dbReference type="SMART" id="SM00044">
    <property type="entry name" value="CYCc"/>
    <property type="match status" value="1"/>
</dbReference>
<keyword evidence="4 8" id="KW-1133">Transmembrane helix</keyword>
<evidence type="ECO:0000313" key="11">
    <source>
        <dbReference type="EMBL" id="OHT02589.1"/>
    </source>
</evidence>
<feature type="transmembrane region" description="Helical" evidence="8">
    <location>
        <begin position="112"/>
        <end position="129"/>
    </location>
</feature>
<dbReference type="Pfam" id="PF13426">
    <property type="entry name" value="PAS_9"/>
    <property type="match status" value="1"/>
</dbReference>
<organism evidence="11 12">
    <name type="scientific">Tritrichomonas foetus</name>
    <dbReference type="NCBI Taxonomy" id="1144522"/>
    <lineage>
        <taxon>Eukaryota</taxon>
        <taxon>Metamonada</taxon>
        <taxon>Parabasalia</taxon>
        <taxon>Tritrichomonadida</taxon>
        <taxon>Tritrichomonadidae</taxon>
        <taxon>Tritrichomonas</taxon>
    </lineage>
</organism>
<feature type="compositionally biased region" description="Polar residues" evidence="7">
    <location>
        <begin position="1539"/>
        <end position="1548"/>
    </location>
</feature>
<dbReference type="NCBIfam" id="TIGR00229">
    <property type="entry name" value="sensory_box"/>
    <property type="match status" value="1"/>
</dbReference>
<dbReference type="InterPro" id="IPR029787">
    <property type="entry name" value="Nucleotide_cyclase"/>
</dbReference>